<keyword evidence="2" id="KW-0285">Flavoprotein</keyword>
<dbReference type="PROSITE" id="PS00197">
    <property type="entry name" value="2FE2S_FER_1"/>
    <property type="match status" value="1"/>
</dbReference>
<dbReference type="GO" id="GO:0051537">
    <property type="term" value="F:2 iron, 2 sulfur cluster binding"/>
    <property type="evidence" value="ECO:0007669"/>
    <property type="project" value="UniProtKB-KW"/>
</dbReference>
<evidence type="ECO:0000256" key="6">
    <source>
        <dbReference type="ARBA" id="ARBA00023004"/>
    </source>
</evidence>
<evidence type="ECO:0000256" key="1">
    <source>
        <dbReference type="ARBA" id="ARBA00001974"/>
    </source>
</evidence>
<dbReference type="InterPro" id="IPR017938">
    <property type="entry name" value="Riboflavin_synthase-like_b-brl"/>
</dbReference>
<dbReference type="InterPro" id="IPR050415">
    <property type="entry name" value="MRET"/>
</dbReference>
<dbReference type="InterPro" id="IPR001041">
    <property type="entry name" value="2Fe-2S_ferredoxin-type"/>
</dbReference>
<dbReference type="PROSITE" id="PS51085">
    <property type="entry name" value="2FE2S_FER_2"/>
    <property type="match status" value="1"/>
</dbReference>
<dbReference type="SUPFAM" id="SSF52343">
    <property type="entry name" value="Ferredoxin reductase-like, C-terminal NADP-linked domain"/>
    <property type="match status" value="1"/>
</dbReference>
<evidence type="ECO:0000259" key="8">
    <source>
        <dbReference type="PROSITE" id="PS51085"/>
    </source>
</evidence>
<dbReference type="Pfam" id="PF00175">
    <property type="entry name" value="NAD_binding_1"/>
    <property type="match status" value="1"/>
</dbReference>
<keyword evidence="4" id="KW-0479">Metal-binding</keyword>
<dbReference type="PRINTS" id="PR00409">
    <property type="entry name" value="PHDIOXRDTASE"/>
</dbReference>
<dbReference type="CDD" id="cd00207">
    <property type="entry name" value="fer2"/>
    <property type="match status" value="1"/>
</dbReference>
<comment type="cofactor">
    <cofactor evidence="1">
        <name>FAD</name>
        <dbReference type="ChEBI" id="CHEBI:57692"/>
    </cofactor>
</comment>
<protein>
    <submittedName>
        <fullName evidence="10">Cytochrome P450</fullName>
    </submittedName>
</protein>
<keyword evidence="3" id="KW-0001">2Fe-2S</keyword>
<keyword evidence="5" id="KW-0560">Oxidoreductase</keyword>
<keyword evidence="6" id="KW-0408">Iron</keyword>
<dbReference type="InterPro" id="IPR036010">
    <property type="entry name" value="2Fe-2S_ferredoxin-like_sf"/>
</dbReference>
<evidence type="ECO:0000313" key="10">
    <source>
        <dbReference type="EMBL" id="AII03446.1"/>
    </source>
</evidence>
<organism evidence="10 11">
    <name type="scientific">Rhodococcus opacus</name>
    <name type="common">Nocardia opaca</name>
    <dbReference type="NCBI Taxonomy" id="37919"/>
    <lineage>
        <taxon>Bacteria</taxon>
        <taxon>Bacillati</taxon>
        <taxon>Actinomycetota</taxon>
        <taxon>Actinomycetes</taxon>
        <taxon>Mycobacteriales</taxon>
        <taxon>Nocardiaceae</taxon>
        <taxon>Rhodococcus</taxon>
    </lineage>
</organism>
<evidence type="ECO:0000256" key="7">
    <source>
        <dbReference type="ARBA" id="ARBA00023014"/>
    </source>
</evidence>
<dbReference type="InterPro" id="IPR012675">
    <property type="entry name" value="Beta-grasp_dom_sf"/>
</dbReference>
<dbReference type="Gene3D" id="2.40.30.10">
    <property type="entry name" value="Translation factors"/>
    <property type="match status" value="1"/>
</dbReference>
<name>A0A076ECV6_RHOOP</name>
<dbReference type="InterPro" id="IPR001433">
    <property type="entry name" value="OxRdtase_FAD/NAD-bd"/>
</dbReference>
<dbReference type="GO" id="GO:0016491">
    <property type="term" value="F:oxidoreductase activity"/>
    <property type="evidence" value="ECO:0007669"/>
    <property type="project" value="UniProtKB-KW"/>
</dbReference>
<dbReference type="PANTHER" id="PTHR47354">
    <property type="entry name" value="NADH OXIDOREDUCTASE HCR"/>
    <property type="match status" value="1"/>
</dbReference>
<dbReference type="GO" id="GO:0046872">
    <property type="term" value="F:metal ion binding"/>
    <property type="evidence" value="ECO:0007669"/>
    <property type="project" value="UniProtKB-KW"/>
</dbReference>
<dbReference type="PROSITE" id="PS51384">
    <property type="entry name" value="FAD_FR"/>
    <property type="match status" value="1"/>
</dbReference>
<feature type="domain" description="FAD-binding FR-type" evidence="9">
    <location>
        <begin position="9"/>
        <end position="111"/>
    </location>
</feature>
<dbReference type="Pfam" id="PF00111">
    <property type="entry name" value="Fer2"/>
    <property type="match status" value="1"/>
</dbReference>
<dbReference type="InterPro" id="IPR006058">
    <property type="entry name" value="2Fe2S_fd_BS"/>
</dbReference>
<evidence type="ECO:0000256" key="2">
    <source>
        <dbReference type="ARBA" id="ARBA00022630"/>
    </source>
</evidence>
<dbReference type="InterPro" id="IPR039261">
    <property type="entry name" value="FNR_nucleotide-bd"/>
</dbReference>
<dbReference type="PANTHER" id="PTHR47354:SF1">
    <property type="entry name" value="CARNITINE MONOOXYGENASE REDUCTASE SUBUNIT"/>
    <property type="match status" value="1"/>
</dbReference>
<dbReference type="Proteomes" id="UP000028488">
    <property type="component" value="Chromosome"/>
</dbReference>
<feature type="domain" description="2Fe-2S ferredoxin-type" evidence="8">
    <location>
        <begin position="238"/>
        <end position="323"/>
    </location>
</feature>
<evidence type="ECO:0000313" key="11">
    <source>
        <dbReference type="Proteomes" id="UP000028488"/>
    </source>
</evidence>
<evidence type="ECO:0000259" key="9">
    <source>
        <dbReference type="PROSITE" id="PS51384"/>
    </source>
</evidence>
<dbReference type="Gene3D" id="3.40.50.80">
    <property type="entry name" value="Nucleotide-binding domain of ferredoxin-NADP reductase (FNR) module"/>
    <property type="match status" value="1"/>
</dbReference>
<sequence>MSTVASDTTPVLHLIVDEVRRECDDVLTLSLIDSAGEDLPEWEAGAHIDIHLAGDMVRQYSLHSDPGDRSRYEVAILRDPNSRGGSQYIHDEIKKGATLTTSHPRNNFPLESAEEYLFIAGGIGITPILPMMGAATSRQRPHRLIYAGRSRRNMAFADQLGDQDNVQLCVSSEGARMNVDDLLGAHLGPGVHIYSCGPQRLLDAVTARCAELGMSKQLHVEHFSGTAVELDPDAEMAFEVELTRSGKTLTVAPDQTILDAVLACGIKASHSCAEGVCGSCETAVLEGEVDHRDQILDEDEQAENDVMMICCSRARSGRLVLDL</sequence>
<dbReference type="InterPro" id="IPR017927">
    <property type="entry name" value="FAD-bd_FR_type"/>
</dbReference>
<dbReference type="EMBL" id="CP008947">
    <property type="protein sequence ID" value="AII03446.1"/>
    <property type="molecule type" value="Genomic_DNA"/>
</dbReference>
<dbReference type="eggNOG" id="COG1018">
    <property type="taxonomic scope" value="Bacteria"/>
</dbReference>
<evidence type="ECO:0000256" key="5">
    <source>
        <dbReference type="ARBA" id="ARBA00023002"/>
    </source>
</evidence>
<dbReference type="CDD" id="cd06185">
    <property type="entry name" value="PDR_like"/>
    <property type="match status" value="1"/>
</dbReference>
<evidence type="ECO:0000256" key="4">
    <source>
        <dbReference type="ARBA" id="ARBA00022723"/>
    </source>
</evidence>
<dbReference type="Gene3D" id="3.10.20.30">
    <property type="match status" value="1"/>
</dbReference>
<keyword evidence="7" id="KW-0411">Iron-sulfur</keyword>
<accession>A0A076ECV6</accession>
<proteinExistence type="predicted"/>
<dbReference type="SUPFAM" id="SSF63380">
    <property type="entry name" value="Riboflavin synthase domain-like"/>
    <property type="match status" value="1"/>
</dbReference>
<reference evidence="10 11" key="1">
    <citation type="submission" date="2014-07" db="EMBL/GenBank/DDBJ databases">
        <title>Genome Sequence of Rhodococcus opacus Strain R7, a Biodegrader of Mono- and Polycyclic Aromatic Hydrocarbons.</title>
        <authorList>
            <person name="Di Gennaro P."/>
            <person name="Zampolli J."/>
            <person name="Presti I."/>
            <person name="Cappelletti M."/>
            <person name="D'Ursi P."/>
            <person name="Orro A."/>
            <person name="Mezzelani A."/>
            <person name="Milanesi L."/>
        </authorList>
    </citation>
    <scope>NUCLEOTIDE SEQUENCE [LARGE SCALE GENOMIC DNA]</scope>
    <source>
        <strain evidence="10 11">R7</strain>
    </source>
</reference>
<dbReference type="RefSeq" id="WP_128638414.1">
    <property type="nucleotide sequence ID" value="NZ_CP008947.1"/>
</dbReference>
<dbReference type="SUPFAM" id="SSF54292">
    <property type="entry name" value="2Fe-2S ferredoxin-like"/>
    <property type="match status" value="1"/>
</dbReference>
<dbReference type="AlphaFoldDB" id="A0A076ECV6"/>
<evidence type="ECO:0000256" key="3">
    <source>
        <dbReference type="ARBA" id="ARBA00022714"/>
    </source>
</evidence>
<gene>
    <name evidence="10" type="ORF">EP51_01935</name>
</gene>